<gene>
    <name evidence="2" type="ORF">IPF40_04110</name>
    <name evidence="3" type="ORF">IPP00_01025</name>
</gene>
<dbReference type="Proteomes" id="UP000718281">
    <property type="component" value="Unassembled WGS sequence"/>
</dbReference>
<keyword evidence="1" id="KW-0472">Membrane</keyword>
<feature type="transmembrane region" description="Helical" evidence="1">
    <location>
        <begin position="7"/>
        <end position="25"/>
    </location>
</feature>
<keyword evidence="1" id="KW-1133">Transmembrane helix</keyword>
<feature type="transmembrane region" description="Helical" evidence="1">
    <location>
        <begin position="109"/>
        <end position="127"/>
    </location>
</feature>
<accession>A0A935CCW1</accession>
<reference evidence="2 4" key="1">
    <citation type="submission" date="2020-10" db="EMBL/GenBank/DDBJ databases">
        <title>Connecting structure to function with the recovery of over 1000 high-quality activated sludge metagenome-assembled genomes encoding full-length rRNA genes using long-read sequencing.</title>
        <authorList>
            <person name="Singleton C.M."/>
            <person name="Petriglieri F."/>
            <person name="Kristensen J.M."/>
            <person name="Kirkegaard R.H."/>
            <person name="Michaelsen T.Y."/>
            <person name="Andersen M.H."/>
            <person name="Karst S.M."/>
            <person name="Dueholm M.S."/>
            <person name="Nielsen P.H."/>
            <person name="Albertsen M."/>
        </authorList>
    </citation>
    <scope>NUCLEOTIDE SEQUENCE [LARGE SCALE GENOMIC DNA]</scope>
    <source>
        <strain evidence="2">AalE_18-Q3-R2-46_BAT3C.188</strain>
        <strain evidence="3">Ribe_18-Q3-R11-54_MAXAC.001</strain>
    </source>
</reference>
<sequence length="134" mass="14332">MLTHVSTLNRIFVALFLAGGVWAAIHGRWVLVAFIVVGLAYAVWAIRASLRGRTTDTGRLDIGQPTDERDRLLLDRALAAVGLAALAFECGLFLYGVGGPDPASGADSGLRFAGLCLVWIIANRVVVRRDATRA</sequence>
<organism evidence="2 4">
    <name type="scientific">Candidatus Phosphoribacter hodrii</name>
    <dbReference type="NCBI Taxonomy" id="2953743"/>
    <lineage>
        <taxon>Bacteria</taxon>
        <taxon>Bacillati</taxon>
        <taxon>Actinomycetota</taxon>
        <taxon>Actinomycetes</taxon>
        <taxon>Micrococcales</taxon>
        <taxon>Dermatophilaceae</taxon>
        <taxon>Candidatus Phosphoribacter</taxon>
    </lineage>
</organism>
<dbReference type="EMBL" id="JADIXZ010000003">
    <property type="protein sequence ID" value="MBK6300258.1"/>
    <property type="molecule type" value="Genomic_DNA"/>
</dbReference>
<evidence type="ECO:0000313" key="3">
    <source>
        <dbReference type="EMBL" id="MBL0002627.1"/>
    </source>
</evidence>
<feature type="transmembrane region" description="Helical" evidence="1">
    <location>
        <begin position="77"/>
        <end position="97"/>
    </location>
</feature>
<dbReference type="Proteomes" id="UP000886632">
    <property type="component" value="Unassembled WGS sequence"/>
</dbReference>
<dbReference type="EMBL" id="JADKGK010000004">
    <property type="protein sequence ID" value="MBL0002627.1"/>
    <property type="molecule type" value="Genomic_DNA"/>
</dbReference>
<proteinExistence type="predicted"/>
<comment type="caution">
    <text evidence="2">The sequence shown here is derived from an EMBL/GenBank/DDBJ whole genome shotgun (WGS) entry which is preliminary data.</text>
</comment>
<keyword evidence="1" id="KW-0812">Transmembrane</keyword>
<name>A0A935CCW1_9MICO</name>
<evidence type="ECO:0000313" key="4">
    <source>
        <dbReference type="Proteomes" id="UP000718281"/>
    </source>
</evidence>
<protein>
    <submittedName>
        <fullName evidence="2">Uncharacterized protein</fullName>
    </submittedName>
</protein>
<evidence type="ECO:0000256" key="1">
    <source>
        <dbReference type="SAM" id="Phobius"/>
    </source>
</evidence>
<dbReference type="AlphaFoldDB" id="A0A935CCW1"/>
<feature type="transmembrane region" description="Helical" evidence="1">
    <location>
        <begin position="31"/>
        <end position="50"/>
    </location>
</feature>
<evidence type="ECO:0000313" key="2">
    <source>
        <dbReference type="EMBL" id="MBK6300258.1"/>
    </source>
</evidence>